<evidence type="ECO:0000256" key="1">
    <source>
        <dbReference type="SAM" id="MobiDB-lite"/>
    </source>
</evidence>
<keyword evidence="3" id="KW-1185">Reference proteome</keyword>
<protein>
    <submittedName>
        <fullName evidence="2">Uncharacterized protein</fullName>
    </submittedName>
</protein>
<reference evidence="2" key="1">
    <citation type="submission" date="2021-07" db="EMBL/GenBank/DDBJ databases">
        <authorList>
            <person name="Durling M."/>
        </authorList>
    </citation>
    <scope>NUCLEOTIDE SEQUENCE</scope>
</reference>
<dbReference type="OrthoDB" id="10484440at2759"/>
<comment type="caution">
    <text evidence="2">The sequence shown here is derived from an EMBL/GenBank/DDBJ whole genome shotgun (WGS) entry which is preliminary data.</text>
</comment>
<dbReference type="Proteomes" id="UP000696280">
    <property type="component" value="Unassembled WGS sequence"/>
</dbReference>
<evidence type="ECO:0000313" key="3">
    <source>
        <dbReference type="Proteomes" id="UP000696280"/>
    </source>
</evidence>
<gene>
    <name evidence="2" type="ORF">HYFRA_00011374</name>
</gene>
<name>A0A9N9KW20_9HELO</name>
<dbReference type="EMBL" id="CAJVRL010000061">
    <property type="protein sequence ID" value="CAG8955390.1"/>
    <property type="molecule type" value="Genomic_DNA"/>
</dbReference>
<proteinExistence type="predicted"/>
<dbReference type="AlphaFoldDB" id="A0A9N9KW20"/>
<sequence length="235" mass="26920">MPNHFKEFFQRQERNKISGGAAAGVQDPSKNDTEQHAEQIGGDAPLPPYQQKDIAPPTPSSDSVLVNPKAFRHNALSKWNRQKGCIEVEYRCPKNNETYTSTIPNINFEDEDSFGVDTIKKERCKNTACSGSIFATMDRHEYSIVYNRSANNIRFTYYCPLRNFVVDLVIKSELLPEYEECRLCAKRIMDETEAFLFESNVAKSKRLTRADIMPRVCKERLGGLAEWEYGRSSEE</sequence>
<evidence type="ECO:0000313" key="2">
    <source>
        <dbReference type="EMBL" id="CAG8955390.1"/>
    </source>
</evidence>
<organism evidence="2 3">
    <name type="scientific">Hymenoscyphus fraxineus</name>
    <dbReference type="NCBI Taxonomy" id="746836"/>
    <lineage>
        <taxon>Eukaryota</taxon>
        <taxon>Fungi</taxon>
        <taxon>Dikarya</taxon>
        <taxon>Ascomycota</taxon>
        <taxon>Pezizomycotina</taxon>
        <taxon>Leotiomycetes</taxon>
        <taxon>Helotiales</taxon>
        <taxon>Helotiaceae</taxon>
        <taxon>Hymenoscyphus</taxon>
    </lineage>
</organism>
<accession>A0A9N9KW20</accession>
<feature type="region of interest" description="Disordered" evidence="1">
    <location>
        <begin position="13"/>
        <end position="62"/>
    </location>
</feature>